<sequence length="698" mass="76624">MQYARYTPVVHAVLLAIGAIGFAAPALAQTADTTEAATANAKADAPSTTLETVTVIGSVNDLQSLDFYAPNSSAVLQKDQVDALGARKLDQALQYQAGVVSEPFGADNKVEWFKIRGFDASVSLDGTPTSPNGYFVWKPEIFGVETVEVVKGANSLVFGASESGGVVNLVTKRPKKERALQLNTEVGNQKRLGAGIDYNDIANADGTVYYRLVAQARREDGMQRETNMKSYYLAPSVTMEFTPQTSLTLLGSVQREDGRPTNGFLPAYGTITDTPYGRIDRRLNAGEPGVDHLKRTQSSLGWLLSHQINSDWKFTQNYKYTHLDLDQVNTFAYGSDGDRTLSRGYTYTDGTSKSHYLDNRITGKLKLSDSIQLLPTFGIDYLKSDTDGLNNGFGFVPGLDMFNPVYGAPFDITGTPYGLHSKQWGAYASTQLRVGSHWNFNLGFRHDKAKNTGSVSGSDAGYDVSKNSVNLGAMYITDFGVSPYISYSESFKPITGVDSEGRAYKPYEGKQSEIGLKMEPTWLNGTLTLAYFDIQEKNALISDASNIQTQSGKRTNKGIELQGDFKLGPATAIKAAYTHNNSKQDISATQTVRTPLIPDNQVSLWLSHSLSLANSQKLTVAAGARYNGQTEDQRYSPGKRISGYTLLDLMVRYDLSREWALQLNARNLTDKTYVSGCDFYCYYGGGRTVDVQLQYQWK</sequence>
<keyword evidence="11 14" id="KW-0472">Membrane</keyword>
<keyword evidence="13 14" id="KW-0998">Cell outer membrane</keyword>
<dbReference type="PROSITE" id="PS52016">
    <property type="entry name" value="TONB_DEPENDENT_REC_3"/>
    <property type="match status" value="1"/>
</dbReference>
<evidence type="ECO:0000256" key="7">
    <source>
        <dbReference type="ARBA" id="ARBA00022729"/>
    </source>
</evidence>
<dbReference type="InterPro" id="IPR012910">
    <property type="entry name" value="Plug_dom"/>
</dbReference>
<name>A0AAW4Y1R9_9BURK</name>
<dbReference type="InterPro" id="IPR036942">
    <property type="entry name" value="Beta-barrel_TonB_sf"/>
</dbReference>
<evidence type="ECO:0000256" key="9">
    <source>
        <dbReference type="ARBA" id="ARBA00023065"/>
    </source>
</evidence>
<dbReference type="CDD" id="cd01347">
    <property type="entry name" value="ligand_gated_channel"/>
    <property type="match status" value="1"/>
</dbReference>
<keyword evidence="12 20" id="KW-0675">Receptor</keyword>
<dbReference type="InterPro" id="IPR010916">
    <property type="entry name" value="TonB_box_CS"/>
</dbReference>
<comment type="subcellular location">
    <subcellularLocation>
        <location evidence="1 14">Cell outer membrane</location>
        <topology evidence="1 14">Multi-pass membrane protein</topology>
    </subcellularLocation>
</comment>
<organism evidence="20 21">
    <name type="scientific">Comamonas koreensis</name>
    <dbReference type="NCBI Taxonomy" id="160825"/>
    <lineage>
        <taxon>Bacteria</taxon>
        <taxon>Pseudomonadati</taxon>
        <taxon>Pseudomonadota</taxon>
        <taxon>Betaproteobacteria</taxon>
        <taxon>Burkholderiales</taxon>
        <taxon>Comamonadaceae</taxon>
        <taxon>Comamonas</taxon>
    </lineage>
</organism>
<feature type="short sequence motif" description="TonB box" evidence="15">
    <location>
        <begin position="52"/>
        <end position="58"/>
    </location>
</feature>
<keyword evidence="6 14" id="KW-0812">Transmembrane</keyword>
<dbReference type="EMBL" id="JAJNCT010000034">
    <property type="protein sequence ID" value="MCD2167873.1"/>
    <property type="molecule type" value="Genomic_DNA"/>
</dbReference>
<dbReference type="Gene3D" id="2.170.130.10">
    <property type="entry name" value="TonB-dependent receptor, plug domain"/>
    <property type="match status" value="1"/>
</dbReference>
<evidence type="ECO:0000256" key="4">
    <source>
        <dbReference type="ARBA" id="ARBA00022452"/>
    </source>
</evidence>
<dbReference type="InterPro" id="IPR037066">
    <property type="entry name" value="Plug_dom_sf"/>
</dbReference>
<dbReference type="Pfam" id="PF07715">
    <property type="entry name" value="Plug"/>
    <property type="match status" value="1"/>
</dbReference>
<reference evidence="20 21" key="1">
    <citation type="submission" date="2021-11" db="EMBL/GenBank/DDBJ databases">
        <title>Genome sequence.</title>
        <authorList>
            <person name="Sun Q."/>
        </authorList>
    </citation>
    <scope>NUCLEOTIDE SEQUENCE [LARGE SCALE GENOMIC DNA]</scope>
    <source>
        <strain evidence="20 21">KCTC 12005</strain>
    </source>
</reference>
<accession>A0AAW4Y1R9</accession>
<evidence type="ECO:0000256" key="5">
    <source>
        <dbReference type="ARBA" id="ARBA00022496"/>
    </source>
</evidence>
<dbReference type="GO" id="GO:0009279">
    <property type="term" value="C:cell outer membrane"/>
    <property type="evidence" value="ECO:0007669"/>
    <property type="project" value="UniProtKB-SubCell"/>
</dbReference>
<feature type="domain" description="TonB-dependent receptor-like beta-barrel" evidence="18">
    <location>
        <begin position="242"/>
        <end position="668"/>
    </location>
</feature>
<proteinExistence type="inferred from homology"/>
<dbReference type="PROSITE" id="PS00430">
    <property type="entry name" value="TONB_DEPENDENT_REC_1"/>
    <property type="match status" value="1"/>
</dbReference>
<evidence type="ECO:0000256" key="17">
    <source>
        <dbReference type="SAM" id="SignalP"/>
    </source>
</evidence>
<dbReference type="PANTHER" id="PTHR32552">
    <property type="entry name" value="FERRICHROME IRON RECEPTOR-RELATED"/>
    <property type="match status" value="1"/>
</dbReference>
<evidence type="ECO:0000256" key="11">
    <source>
        <dbReference type="ARBA" id="ARBA00023136"/>
    </source>
</evidence>
<comment type="similarity">
    <text evidence="2 14 16">Belongs to the TonB-dependent receptor family.</text>
</comment>
<evidence type="ECO:0000256" key="3">
    <source>
        <dbReference type="ARBA" id="ARBA00022448"/>
    </source>
</evidence>
<dbReference type="PANTHER" id="PTHR32552:SF68">
    <property type="entry name" value="FERRICHROME OUTER MEMBRANE TRANSPORTER_PHAGE RECEPTOR"/>
    <property type="match status" value="1"/>
</dbReference>
<comment type="caution">
    <text evidence="20">The sequence shown here is derived from an EMBL/GenBank/DDBJ whole genome shotgun (WGS) entry which is preliminary data.</text>
</comment>
<evidence type="ECO:0000259" key="18">
    <source>
        <dbReference type="Pfam" id="PF00593"/>
    </source>
</evidence>
<keyword evidence="5" id="KW-0410">Iron transport</keyword>
<evidence type="ECO:0000259" key="19">
    <source>
        <dbReference type="Pfam" id="PF07715"/>
    </source>
</evidence>
<evidence type="ECO:0000256" key="10">
    <source>
        <dbReference type="ARBA" id="ARBA00023077"/>
    </source>
</evidence>
<feature type="signal peptide" evidence="17">
    <location>
        <begin position="1"/>
        <end position="28"/>
    </location>
</feature>
<keyword evidence="7 17" id="KW-0732">Signal</keyword>
<dbReference type="NCBIfam" id="TIGR01783">
    <property type="entry name" value="TonB-siderophor"/>
    <property type="match status" value="1"/>
</dbReference>
<keyword evidence="4 14" id="KW-1134">Transmembrane beta strand</keyword>
<evidence type="ECO:0000256" key="8">
    <source>
        <dbReference type="ARBA" id="ARBA00023004"/>
    </source>
</evidence>
<evidence type="ECO:0000313" key="21">
    <source>
        <dbReference type="Proteomes" id="UP001199260"/>
    </source>
</evidence>
<feature type="chain" id="PRO_5043352419" evidence="17">
    <location>
        <begin position="29"/>
        <end position="698"/>
    </location>
</feature>
<evidence type="ECO:0000256" key="6">
    <source>
        <dbReference type="ARBA" id="ARBA00022692"/>
    </source>
</evidence>
<evidence type="ECO:0000256" key="1">
    <source>
        <dbReference type="ARBA" id="ARBA00004571"/>
    </source>
</evidence>
<dbReference type="RefSeq" id="WP_230780736.1">
    <property type="nucleotide sequence ID" value="NZ_JAJNCT010000034.1"/>
</dbReference>
<evidence type="ECO:0000256" key="15">
    <source>
        <dbReference type="PROSITE-ProRule" id="PRU10143"/>
    </source>
</evidence>
<dbReference type="Proteomes" id="UP001199260">
    <property type="component" value="Unassembled WGS sequence"/>
</dbReference>
<dbReference type="GO" id="GO:0038023">
    <property type="term" value="F:signaling receptor activity"/>
    <property type="evidence" value="ECO:0007669"/>
    <property type="project" value="InterPro"/>
</dbReference>
<evidence type="ECO:0000256" key="2">
    <source>
        <dbReference type="ARBA" id="ARBA00009810"/>
    </source>
</evidence>
<dbReference type="Pfam" id="PF00593">
    <property type="entry name" value="TonB_dep_Rec_b-barrel"/>
    <property type="match status" value="1"/>
</dbReference>
<keyword evidence="3 14" id="KW-0813">Transport</keyword>
<dbReference type="InterPro" id="IPR000531">
    <property type="entry name" value="Beta-barrel_TonB"/>
</dbReference>
<evidence type="ECO:0000256" key="12">
    <source>
        <dbReference type="ARBA" id="ARBA00023170"/>
    </source>
</evidence>
<evidence type="ECO:0000313" key="20">
    <source>
        <dbReference type="EMBL" id="MCD2167873.1"/>
    </source>
</evidence>
<feature type="domain" description="TonB-dependent receptor plug" evidence="19">
    <location>
        <begin position="69"/>
        <end position="166"/>
    </location>
</feature>
<dbReference type="AlphaFoldDB" id="A0AAW4Y1R9"/>
<keyword evidence="9" id="KW-0406">Ion transport</keyword>
<dbReference type="SUPFAM" id="SSF56935">
    <property type="entry name" value="Porins"/>
    <property type="match status" value="1"/>
</dbReference>
<dbReference type="Gene3D" id="2.40.170.20">
    <property type="entry name" value="TonB-dependent receptor, beta-barrel domain"/>
    <property type="match status" value="1"/>
</dbReference>
<keyword evidence="8" id="KW-0408">Iron</keyword>
<dbReference type="GO" id="GO:0015344">
    <property type="term" value="F:siderophore uptake transmembrane transporter activity"/>
    <property type="evidence" value="ECO:0007669"/>
    <property type="project" value="TreeGrafter"/>
</dbReference>
<dbReference type="InterPro" id="IPR039426">
    <property type="entry name" value="TonB-dep_rcpt-like"/>
</dbReference>
<dbReference type="InterPro" id="IPR010105">
    <property type="entry name" value="TonB_sidphr_rcpt"/>
</dbReference>
<protein>
    <submittedName>
        <fullName evidence="20">TonB-dependent siderophore receptor</fullName>
    </submittedName>
</protein>
<keyword evidence="21" id="KW-1185">Reference proteome</keyword>
<evidence type="ECO:0000256" key="16">
    <source>
        <dbReference type="RuleBase" id="RU003357"/>
    </source>
</evidence>
<evidence type="ECO:0000256" key="13">
    <source>
        <dbReference type="ARBA" id="ARBA00023237"/>
    </source>
</evidence>
<gene>
    <name evidence="20" type="ORF">LPW39_22370</name>
</gene>
<dbReference type="GO" id="GO:0015891">
    <property type="term" value="P:siderophore transport"/>
    <property type="evidence" value="ECO:0007669"/>
    <property type="project" value="InterPro"/>
</dbReference>
<evidence type="ECO:0000256" key="14">
    <source>
        <dbReference type="PROSITE-ProRule" id="PRU01360"/>
    </source>
</evidence>
<keyword evidence="10 15" id="KW-0798">TonB box</keyword>